<reference evidence="2 3" key="1">
    <citation type="submission" date="2021-04" db="EMBL/GenBank/DDBJ databases">
        <authorList>
            <person name="De Guttry C."/>
            <person name="Zahm M."/>
            <person name="Klopp C."/>
            <person name="Cabau C."/>
            <person name="Louis A."/>
            <person name="Berthelot C."/>
            <person name="Parey E."/>
            <person name="Roest Crollius H."/>
            <person name="Montfort J."/>
            <person name="Robinson-Rechavi M."/>
            <person name="Bucao C."/>
            <person name="Bouchez O."/>
            <person name="Gislard M."/>
            <person name="Lluch J."/>
            <person name="Milhes M."/>
            <person name="Lampietro C."/>
            <person name="Lopez Roques C."/>
            <person name="Donnadieu C."/>
            <person name="Braasch I."/>
            <person name="Desvignes T."/>
            <person name="Postlethwait J."/>
            <person name="Bobe J."/>
            <person name="Wedekind C."/>
            <person name="Guiguen Y."/>
        </authorList>
    </citation>
    <scope>NUCLEOTIDE SEQUENCE [LARGE SCALE GENOMIC DNA]</scope>
    <source>
        <strain evidence="2">Cs_M1</strain>
        <tissue evidence="2">Blood</tissue>
    </source>
</reference>
<evidence type="ECO:0000313" key="2">
    <source>
        <dbReference type="EMBL" id="KAK6294277.1"/>
    </source>
</evidence>
<dbReference type="AlphaFoldDB" id="A0AAN8QLQ1"/>
<evidence type="ECO:0000256" key="1">
    <source>
        <dbReference type="SAM" id="MobiDB-lite"/>
    </source>
</evidence>
<evidence type="ECO:0000313" key="3">
    <source>
        <dbReference type="Proteomes" id="UP001356427"/>
    </source>
</evidence>
<dbReference type="Proteomes" id="UP001356427">
    <property type="component" value="Unassembled WGS sequence"/>
</dbReference>
<accession>A0AAN8QLQ1</accession>
<protein>
    <submittedName>
        <fullName evidence="2">Uncharacterized protein</fullName>
    </submittedName>
</protein>
<feature type="region of interest" description="Disordered" evidence="1">
    <location>
        <begin position="45"/>
        <end position="78"/>
    </location>
</feature>
<organism evidence="2 3">
    <name type="scientific">Coregonus suidteri</name>
    <dbReference type="NCBI Taxonomy" id="861788"/>
    <lineage>
        <taxon>Eukaryota</taxon>
        <taxon>Metazoa</taxon>
        <taxon>Chordata</taxon>
        <taxon>Craniata</taxon>
        <taxon>Vertebrata</taxon>
        <taxon>Euteleostomi</taxon>
        <taxon>Actinopterygii</taxon>
        <taxon>Neopterygii</taxon>
        <taxon>Teleostei</taxon>
        <taxon>Protacanthopterygii</taxon>
        <taxon>Salmoniformes</taxon>
        <taxon>Salmonidae</taxon>
        <taxon>Coregoninae</taxon>
        <taxon>Coregonus</taxon>
    </lineage>
</organism>
<dbReference type="EMBL" id="JAGTTL010000035">
    <property type="protein sequence ID" value="KAK6294277.1"/>
    <property type="molecule type" value="Genomic_DNA"/>
</dbReference>
<gene>
    <name evidence="2" type="ORF">J4Q44_G00351070</name>
</gene>
<sequence>MRNDSNVRVFEFRNVTKEDMDEIYVIYASNTPIRYFKLQGVLRVQPPQQPPNHLQPHREGSTEFNHHRSPTTVYNHTR</sequence>
<keyword evidence="3" id="KW-1185">Reference proteome</keyword>
<name>A0AAN8QLQ1_9TELE</name>
<proteinExistence type="predicted"/>
<feature type="compositionally biased region" description="Basic and acidic residues" evidence="1">
    <location>
        <begin position="56"/>
        <end position="66"/>
    </location>
</feature>
<comment type="caution">
    <text evidence="2">The sequence shown here is derived from an EMBL/GenBank/DDBJ whole genome shotgun (WGS) entry which is preliminary data.</text>
</comment>